<evidence type="ECO:0000313" key="1">
    <source>
        <dbReference type="EMBL" id="QCP36795.1"/>
    </source>
</evidence>
<accession>A0A4P8IIT5</accession>
<dbReference type="EMBL" id="CP040058">
    <property type="protein sequence ID" value="QCP36795.1"/>
    <property type="molecule type" value="Genomic_DNA"/>
</dbReference>
<reference evidence="1 2" key="1">
    <citation type="submission" date="2019-05" db="EMBL/GenBank/DDBJ databases">
        <title>Complete genome sequencing of Anaerostipes rhamnosivorans.</title>
        <authorList>
            <person name="Bui T.P.N."/>
            <person name="de Vos W.M."/>
        </authorList>
    </citation>
    <scope>NUCLEOTIDE SEQUENCE [LARGE SCALE GENOMIC DNA]</scope>
    <source>
        <strain evidence="1 2">1y2</strain>
    </source>
</reference>
<keyword evidence="2" id="KW-1185">Reference proteome</keyword>
<dbReference type="RefSeq" id="WP_137329966.1">
    <property type="nucleotide sequence ID" value="NZ_CP040058.1"/>
</dbReference>
<evidence type="ECO:0000313" key="2">
    <source>
        <dbReference type="Proteomes" id="UP000298653"/>
    </source>
</evidence>
<dbReference type="KEGG" id="arf:AR1Y2_3341"/>
<gene>
    <name evidence="1" type="ORF">AR1Y2_3341</name>
</gene>
<proteinExistence type="predicted"/>
<protein>
    <submittedName>
        <fullName evidence="1">Uncharacterized protein</fullName>
    </submittedName>
</protein>
<sequence length="280" mass="31821">MSHMLVGICDEDAVYGKRLMEYINRQKDYPLTAAAFTTTDALKEFIKDQDVKGVILEEGICISENILVYYLKKDQTTQACRYGNAKEIVKEAYSIFSPGRESSAGVTGVYSPTENRKRTDFALQTAKENRAMYFGMESYGRTLEEGAMENLLFAVKVRKDGIADLAVESAVIVEGVKGFASARCFLDYREVSVEDYQWLFQRLTDAGISAVLDIGTACIYDFELFSLCDQLFLPVWEEDMEDPRLLGFKEVSEQHPVLSTLHWKEVFLSENKTRYHAENC</sequence>
<dbReference type="Gene3D" id="3.40.50.10850">
    <property type="entry name" value="Ntrc-like two-domain protein"/>
    <property type="match status" value="1"/>
</dbReference>
<dbReference type="OrthoDB" id="9777019at2"/>
<dbReference type="Proteomes" id="UP000298653">
    <property type="component" value="Chromosome"/>
</dbReference>
<organism evidence="1 2">
    <name type="scientific">Anaerostipes rhamnosivorans</name>
    <dbReference type="NCBI Taxonomy" id="1229621"/>
    <lineage>
        <taxon>Bacteria</taxon>
        <taxon>Bacillati</taxon>
        <taxon>Bacillota</taxon>
        <taxon>Clostridia</taxon>
        <taxon>Lachnospirales</taxon>
        <taxon>Lachnospiraceae</taxon>
        <taxon>Anaerostipes</taxon>
    </lineage>
</organism>
<name>A0A4P8IIT5_9FIRM</name>
<dbReference type="AlphaFoldDB" id="A0A4P8IIT5"/>